<gene>
    <name evidence="2" type="ORF">BCV69DRAFT_284039</name>
</gene>
<feature type="compositionally biased region" description="Polar residues" evidence="1">
    <location>
        <begin position="778"/>
        <end position="789"/>
    </location>
</feature>
<dbReference type="InterPro" id="IPR011990">
    <property type="entry name" value="TPR-like_helical_dom_sf"/>
</dbReference>
<organism evidence="2 3">
    <name type="scientific">Pseudomicrostroma glucosiphilum</name>
    <dbReference type="NCBI Taxonomy" id="1684307"/>
    <lineage>
        <taxon>Eukaryota</taxon>
        <taxon>Fungi</taxon>
        <taxon>Dikarya</taxon>
        <taxon>Basidiomycota</taxon>
        <taxon>Ustilaginomycotina</taxon>
        <taxon>Exobasidiomycetes</taxon>
        <taxon>Microstromatales</taxon>
        <taxon>Microstromatales incertae sedis</taxon>
        <taxon>Pseudomicrostroma</taxon>
    </lineage>
</organism>
<evidence type="ECO:0000256" key="1">
    <source>
        <dbReference type="SAM" id="MobiDB-lite"/>
    </source>
</evidence>
<evidence type="ECO:0000313" key="2">
    <source>
        <dbReference type="EMBL" id="PWN19406.1"/>
    </source>
</evidence>
<evidence type="ECO:0008006" key="4">
    <source>
        <dbReference type="Google" id="ProtNLM"/>
    </source>
</evidence>
<proteinExistence type="predicted"/>
<sequence length="1260" mass="140950">MSAATARGVLSTSRTVCTPQWRGKRLVKPPIHLPRAADRGGLTVEEIPHAETSAAGAARYQRLHSFGSITPSPKQSNALLAASSQRYFSTTASGSRRLPSFNTHANTTAEAKSRATSRWNARNLRYADDVGWKTPADLASGTSASDWKGKQSILPKWLGTDMDRELVRRSIFRHTLTVAYDSLEDVLAQLPTCGDDERGRIRLQLANTIEAVLKSTEPAQGPHAVQPPPVLPADATAFRIIARSIVLAQIELQSTDDEILNVFRSMRERFGRLSLPQYHRIVSSAGLNERNELILAFFTEAQRDWDGATDEWMLYARARALATLGKATRVLDSYWKEYETCRAAPPEAYGRHAGVSTERKLHPPRYLFTSLLQYQLVSAARSTSGQSFGRTKEVLRAMNAYGFEPDQNVYLLLLGTSPSLRLHLPDLLDWLDREAQLYEPDPKARPGDVFLQLLVRRVGDLAVRDVLRLLDLMGIARAGSKRRHTPKSTPLFPTRMSSHDEQLGAHAAVAYMYGRLAQPQRALFHFQACWKLREHDYNHEWCGRAAASVIVAYNLAQEPQAGIDFGLALINPTLDSDSNASPLLPHTATYGALIRAAATLPSEKDAIEVVRVLLSLLVQQGVSFDRRIRQSLAALFYTALGPGDDGLEGIRQLLEKLSDVAQSLPISPNLPLTKPTESEEILLNPSERKRIGMLLMELSKQGFEHRLELRNFKKRTGRVLRSRRLIRRAAAVALERESAEWIRSYSDQVFPYGTDPLVGYHRETDQNNSPADAHITAPSGTPDNRSSRNGIARHHRQEDAFSSSLGGEVAGPEAVQAAEDAAMDVEEDFEESLSAAGYAMRLRVFSVVRRDHVAAAHLFRSMHDNGVKPSMLHVAPIVEGLCLDGRVEEARSVAQNASKKLGVLTTARIQSAILRALIQEGRLSEARAELGSWIKAGGSPNDYLQHIFDDVEFPRLAREQTFRVALAEAQAADKPLHLGEVDDAFRFLMRTQRFVSAQRLVLQAVQQTGTLADYSLRVAVRNASKYLRKVLHRRGVEPEAEPVEPQKDDNDRIYLFTPPSASVLTLPSRRDSWSDDIASSTSPLDLPAENDDDSLRSAFSLSTQLRHLLHIPSNKELQRQKAARAQFRHDLETLVMDIAKGVYSIAALQGKQTRLQRQMAKEIREEEEQHVEGLEFLQRPPAGGAQLRERARERAKEREREREKEAAALRSESVSFSRASRRAFWKERRQQQRQERQERQQRDEQQRAHQEAGIVAAGLV</sequence>
<feature type="region of interest" description="Disordered" evidence="1">
    <location>
        <begin position="1071"/>
        <end position="1091"/>
    </location>
</feature>
<dbReference type="Proteomes" id="UP000245942">
    <property type="component" value="Unassembled WGS sequence"/>
</dbReference>
<dbReference type="AlphaFoldDB" id="A0A316U218"/>
<feature type="compositionally biased region" description="Low complexity" evidence="1">
    <location>
        <begin position="1208"/>
        <end position="1218"/>
    </location>
</feature>
<feature type="region of interest" description="Disordered" evidence="1">
    <location>
        <begin position="761"/>
        <end position="792"/>
    </location>
</feature>
<reference evidence="2 3" key="1">
    <citation type="journal article" date="2018" name="Mol. Biol. Evol.">
        <title>Broad Genomic Sampling Reveals a Smut Pathogenic Ancestry of the Fungal Clade Ustilaginomycotina.</title>
        <authorList>
            <person name="Kijpornyongpan T."/>
            <person name="Mondo S.J."/>
            <person name="Barry K."/>
            <person name="Sandor L."/>
            <person name="Lee J."/>
            <person name="Lipzen A."/>
            <person name="Pangilinan J."/>
            <person name="LaButti K."/>
            <person name="Hainaut M."/>
            <person name="Henrissat B."/>
            <person name="Grigoriev I.V."/>
            <person name="Spatafora J.W."/>
            <person name="Aime M.C."/>
        </authorList>
    </citation>
    <scope>NUCLEOTIDE SEQUENCE [LARGE SCALE GENOMIC DNA]</scope>
    <source>
        <strain evidence="2 3">MCA 4718</strain>
    </source>
</reference>
<evidence type="ECO:0000313" key="3">
    <source>
        <dbReference type="Proteomes" id="UP000245942"/>
    </source>
</evidence>
<dbReference type="STRING" id="1684307.A0A316U218"/>
<dbReference type="OrthoDB" id="185373at2759"/>
<feature type="compositionally biased region" description="Basic and acidic residues" evidence="1">
    <location>
        <begin position="1187"/>
        <end position="1207"/>
    </location>
</feature>
<protein>
    <recommendedName>
        <fullName evidence="4">Pentacotripeptide-repeat region of PRORP domain-containing protein</fullName>
    </recommendedName>
</protein>
<dbReference type="GeneID" id="37014638"/>
<dbReference type="RefSeq" id="XP_025346566.1">
    <property type="nucleotide sequence ID" value="XM_025492904.1"/>
</dbReference>
<feature type="compositionally biased region" description="Basic and acidic residues" evidence="1">
    <location>
        <begin position="1224"/>
        <end position="1250"/>
    </location>
</feature>
<accession>A0A316U218</accession>
<feature type="region of interest" description="Disordered" evidence="1">
    <location>
        <begin position="1170"/>
        <end position="1260"/>
    </location>
</feature>
<keyword evidence="3" id="KW-1185">Reference proteome</keyword>
<name>A0A316U218_9BASI</name>
<dbReference type="Gene3D" id="1.25.40.10">
    <property type="entry name" value="Tetratricopeptide repeat domain"/>
    <property type="match status" value="1"/>
</dbReference>
<dbReference type="EMBL" id="KZ819331">
    <property type="protein sequence ID" value="PWN19406.1"/>
    <property type="molecule type" value="Genomic_DNA"/>
</dbReference>